<proteinExistence type="predicted"/>
<organism evidence="1 2">
    <name type="scientific">Ilex paraguariensis</name>
    <name type="common">yerba mate</name>
    <dbReference type="NCBI Taxonomy" id="185542"/>
    <lineage>
        <taxon>Eukaryota</taxon>
        <taxon>Viridiplantae</taxon>
        <taxon>Streptophyta</taxon>
        <taxon>Embryophyta</taxon>
        <taxon>Tracheophyta</taxon>
        <taxon>Spermatophyta</taxon>
        <taxon>Magnoliopsida</taxon>
        <taxon>eudicotyledons</taxon>
        <taxon>Gunneridae</taxon>
        <taxon>Pentapetalae</taxon>
        <taxon>asterids</taxon>
        <taxon>campanulids</taxon>
        <taxon>Aquifoliales</taxon>
        <taxon>Aquifoliaceae</taxon>
        <taxon>Ilex</taxon>
    </lineage>
</organism>
<gene>
    <name evidence="1" type="ORF">ILEXP_LOCUS642</name>
</gene>
<dbReference type="EMBL" id="CAUOFW020000135">
    <property type="protein sequence ID" value="CAK9133726.1"/>
    <property type="molecule type" value="Genomic_DNA"/>
</dbReference>
<reference evidence="1 2" key="1">
    <citation type="submission" date="2024-02" db="EMBL/GenBank/DDBJ databases">
        <authorList>
            <person name="Vignale AGUSTIN F."/>
            <person name="Sosa J E."/>
            <person name="Modenutti C."/>
        </authorList>
    </citation>
    <scope>NUCLEOTIDE SEQUENCE [LARGE SCALE GENOMIC DNA]</scope>
</reference>
<dbReference type="AlphaFoldDB" id="A0ABC8QM85"/>
<name>A0ABC8QM85_9AQUA</name>
<evidence type="ECO:0000313" key="2">
    <source>
        <dbReference type="Proteomes" id="UP001642360"/>
    </source>
</evidence>
<evidence type="ECO:0000313" key="1">
    <source>
        <dbReference type="EMBL" id="CAK9133726.1"/>
    </source>
</evidence>
<keyword evidence="2" id="KW-1185">Reference proteome</keyword>
<protein>
    <submittedName>
        <fullName evidence="1">Uncharacterized protein</fullName>
    </submittedName>
</protein>
<dbReference type="Proteomes" id="UP001642360">
    <property type="component" value="Unassembled WGS sequence"/>
</dbReference>
<accession>A0ABC8QM85</accession>
<sequence>PRVVIEIWKKLGSVGTYGSSAIAVAGSCEASAIDWIGVNLLWSVDSCVLAMAIS</sequence>
<feature type="non-terminal residue" evidence="1">
    <location>
        <position position="1"/>
    </location>
</feature>
<feature type="non-terminal residue" evidence="1">
    <location>
        <position position="54"/>
    </location>
</feature>
<comment type="caution">
    <text evidence="1">The sequence shown here is derived from an EMBL/GenBank/DDBJ whole genome shotgun (WGS) entry which is preliminary data.</text>
</comment>